<dbReference type="EMBL" id="JH594606">
    <property type="protein sequence ID" value="EHQ03279.1"/>
    <property type="molecule type" value="Genomic_DNA"/>
</dbReference>
<organism evidence="2 3">
    <name type="scientific">Gillisia limnaea (strain DSM 15749 / LMG 21470 / R-8282)</name>
    <dbReference type="NCBI Taxonomy" id="865937"/>
    <lineage>
        <taxon>Bacteria</taxon>
        <taxon>Pseudomonadati</taxon>
        <taxon>Bacteroidota</taxon>
        <taxon>Flavobacteriia</taxon>
        <taxon>Flavobacteriales</taxon>
        <taxon>Flavobacteriaceae</taxon>
        <taxon>Gillisia</taxon>
    </lineage>
</organism>
<dbReference type="HOGENOM" id="CLU_027065_1_0_10"/>
<keyword evidence="3" id="KW-1185">Reference proteome</keyword>
<name>H2BYE0_GILLR</name>
<evidence type="ECO:0000313" key="2">
    <source>
        <dbReference type="EMBL" id="EHQ03279.1"/>
    </source>
</evidence>
<dbReference type="Proteomes" id="UP000003844">
    <property type="component" value="Unassembled WGS sequence"/>
</dbReference>
<sequence>MKLKKTYKILLGIGIGVLVISGIVIFLNYYLQSEIKSAIENQLSESQIGYEAVNVSILDRSSSISKPKLQLDNIFMEADELEVKNLSYTDYFLSGKIVIGAVVINDPNVAIYKKDTLPETKEKKAKPNLSKDVVIKNIHIKGGNLRVFENDSVQNKIYMSLNEFDLYEVQISDRTLKAFLPFEYERMEISSDSIFYAMNENHHLAIKNLEIKDEDIILKDLQIIPNFSKAEFDRRISVEKDRFELHIETVEISALNWDFEQDSIRLESPFMQINQADLKVYRNKLLPDDTSIKPLYSRMIREMGVKIKFDSIKLKNSRIVYEEKTDALRPPGELNFSEVHVGLNNITNIGMNSPDFPETKIKISALLMGKSPLSINWKFDVRDLQDDFTISGEMEGISADEMNSFLRPTMNIEVEGRIQSLFYNFRGDNNQASGDMQMQYRDFKVEILKKDGSKKNNFLSDLANIIIRNNDNKEKLERKDIQAERDKTKSFWNYMWLFIRNGALKSFL</sequence>
<accession>H2BYE0</accession>
<keyword evidence="1" id="KW-0472">Membrane</keyword>
<evidence type="ECO:0008006" key="4">
    <source>
        <dbReference type="Google" id="ProtNLM"/>
    </source>
</evidence>
<dbReference type="STRING" id="865937.Gilli_2663"/>
<dbReference type="AlphaFoldDB" id="H2BYE0"/>
<keyword evidence="1" id="KW-0812">Transmembrane</keyword>
<gene>
    <name evidence="2" type="ORF">Gilli_2663</name>
</gene>
<keyword evidence="1" id="KW-1133">Transmembrane helix</keyword>
<dbReference type="eggNOG" id="ENOG502Z80K">
    <property type="taxonomic scope" value="Bacteria"/>
</dbReference>
<evidence type="ECO:0000256" key="1">
    <source>
        <dbReference type="SAM" id="Phobius"/>
    </source>
</evidence>
<protein>
    <recommendedName>
        <fullName evidence="4">DUF748 domain-containing protein</fullName>
    </recommendedName>
</protein>
<evidence type="ECO:0000313" key="3">
    <source>
        <dbReference type="Proteomes" id="UP000003844"/>
    </source>
</evidence>
<reference evidence="3" key="1">
    <citation type="journal article" date="2012" name="Stand. Genomic Sci.">
        <title>Genome sequence of the Antarctic rhodopsins-containing flavobacterium Gillisia limnaea type strain (R-8282(T)).</title>
        <authorList>
            <person name="Riedel T."/>
            <person name="Held B."/>
            <person name="Nolan M."/>
            <person name="Lucas S."/>
            <person name="Lapidus A."/>
            <person name="Tice H."/>
            <person name="Del Rio T.G."/>
            <person name="Cheng J.F."/>
            <person name="Han C."/>
            <person name="Tapia R."/>
            <person name="Goodwin L.A."/>
            <person name="Pitluck S."/>
            <person name="Liolios K."/>
            <person name="Mavromatis K."/>
            <person name="Pagani I."/>
            <person name="Ivanova N."/>
            <person name="Mikhailova N."/>
            <person name="Pati A."/>
            <person name="Chen A."/>
            <person name="Palaniappan K."/>
            <person name="Land M."/>
            <person name="Rohde M."/>
            <person name="Tindall B.J."/>
            <person name="Detter J.C."/>
            <person name="Goker M."/>
            <person name="Bristow J."/>
            <person name="Eisen J.A."/>
            <person name="Markowitz V."/>
            <person name="Hugenholtz P."/>
            <person name="Kyrpides N.C."/>
            <person name="Klenk H.P."/>
            <person name="Woyke T."/>
        </authorList>
    </citation>
    <scope>NUCLEOTIDE SEQUENCE [LARGE SCALE GENOMIC DNA]</scope>
    <source>
        <strain evidence="3">DSM 15749 / LMG 21470 / R-8282</strain>
    </source>
</reference>
<feature type="transmembrane region" description="Helical" evidence="1">
    <location>
        <begin position="9"/>
        <end position="31"/>
    </location>
</feature>
<proteinExistence type="predicted"/>